<keyword evidence="1" id="KW-0812">Transmembrane</keyword>
<dbReference type="EMBL" id="BKZV01000007">
    <property type="protein sequence ID" value="GER85276.1"/>
    <property type="molecule type" value="Genomic_DNA"/>
</dbReference>
<evidence type="ECO:0000313" key="3">
    <source>
        <dbReference type="Proteomes" id="UP000334820"/>
    </source>
</evidence>
<sequence>MKTIVILLGFFLALSLFVRKYNATTRLLMLLAIAMLVTYSTFF</sequence>
<reference evidence="2 3" key="1">
    <citation type="journal article" date="2019" name="Int. J. Syst. Evol. Microbiol.">
        <title>Thermogemmatispora aurantia sp. nov. and Thermogemmatispora argillosa sp. nov., within the class Ktedonobacteria, and emended description of the genus Thermogemmatispora.</title>
        <authorList>
            <person name="Zheng Y."/>
            <person name="Wang C.M."/>
            <person name="Sakai Y."/>
            <person name="Abe K."/>
            <person name="Yokota A."/>
            <person name="Yabe S."/>
        </authorList>
    </citation>
    <scope>NUCLEOTIDE SEQUENCE [LARGE SCALE GENOMIC DNA]</scope>
    <source>
        <strain evidence="2 3">A1-2</strain>
    </source>
</reference>
<gene>
    <name evidence="2" type="ORF">KTAU_39110</name>
</gene>
<evidence type="ECO:0000313" key="2">
    <source>
        <dbReference type="EMBL" id="GER85276.1"/>
    </source>
</evidence>
<protein>
    <submittedName>
        <fullName evidence="2">Uncharacterized protein</fullName>
    </submittedName>
</protein>
<keyword evidence="3" id="KW-1185">Reference proteome</keyword>
<accession>A0A5J4KI07</accession>
<keyword evidence="1" id="KW-1133">Transmembrane helix</keyword>
<organism evidence="2 3">
    <name type="scientific">Thermogemmatispora aurantia</name>
    <dbReference type="NCBI Taxonomy" id="2045279"/>
    <lineage>
        <taxon>Bacteria</taxon>
        <taxon>Bacillati</taxon>
        <taxon>Chloroflexota</taxon>
        <taxon>Ktedonobacteria</taxon>
        <taxon>Thermogemmatisporales</taxon>
        <taxon>Thermogemmatisporaceae</taxon>
        <taxon>Thermogemmatispora</taxon>
    </lineage>
</organism>
<dbReference type="AlphaFoldDB" id="A0A5J4KI07"/>
<keyword evidence="1" id="KW-0472">Membrane</keyword>
<evidence type="ECO:0000256" key="1">
    <source>
        <dbReference type="SAM" id="Phobius"/>
    </source>
</evidence>
<comment type="caution">
    <text evidence="2">The sequence shown here is derived from an EMBL/GenBank/DDBJ whole genome shotgun (WGS) entry which is preliminary data.</text>
</comment>
<feature type="transmembrane region" description="Helical" evidence="1">
    <location>
        <begin position="25"/>
        <end position="42"/>
    </location>
</feature>
<dbReference type="RefSeq" id="WP_265576356.1">
    <property type="nucleotide sequence ID" value="NZ_BKZV01000007.1"/>
</dbReference>
<name>A0A5J4KI07_9CHLR</name>
<dbReference type="Proteomes" id="UP000334820">
    <property type="component" value="Unassembled WGS sequence"/>
</dbReference>
<proteinExistence type="predicted"/>